<feature type="compositionally biased region" description="Polar residues" evidence="1">
    <location>
        <begin position="25"/>
        <end position="34"/>
    </location>
</feature>
<evidence type="ECO:0000256" key="1">
    <source>
        <dbReference type="SAM" id="MobiDB-lite"/>
    </source>
</evidence>
<feature type="compositionally biased region" description="Polar residues" evidence="1">
    <location>
        <begin position="1"/>
        <end position="10"/>
    </location>
</feature>
<evidence type="ECO:0000313" key="2">
    <source>
        <dbReference type="WBParaSite" id="MCU_009737-RA"/>
    </source>
</evidence>
<protein>
    <submittedName>
        <fullName evidence="2">Uncharacterized protein</fullName>
    </submittedName>
</protein>
<dbReference type="WBParaSite" id="MCU_009737-RA">
    <property type="protein sequence ID" value="MCU_009737-RA"/>
    <property type="gene ID" value="MCU_009737"/>
</dbReference>
<accession>A0A5K3FMA1</accession>
<feature type="region of interest" description="Disordered" evidence="1">
    <location>
        <begin position="1"/>
        <end position="34"/>
    </location>
</feature>
<proteinExistence type="predicted"/>
<sequence length="62" mass="6906">RLVNQSAQPPTQGPPFRCKLPAPRTLNSPLNSTNDYPRLTQHLGLDVSISMTHTSEAYPYLN</sequence>
<dbReference type="AlphaFoldDB" id="A0A5K3FMA1"/>
<name>A0A5K3FMA1_MESCO</name>
<reference evidence="2" key="1">
    <citation type="submission" date="2019-11" db="UniProtKB">
        <authorList>
            <consortium name="WormBaseParasite"/>
        </authorList>
    </citation>
    <scope>IDENTIFICATION</scope>
</reference>
<organism evidence="2">
    <name type="scientific">Mesocestoides corti</name>
    <name type="common">Flatworm</name>
    <dbReference type="NCBI Taxonomy" id="53468"/>
    <lineage>
        <taxon>Eukaryota</taxon>
        <taxon>Metazoa</taxon>
        <taxon>Spiralia</taxon>
        <taxon>Lophotrochozoa</taxon>
        <taxon>Platyhelminthes</taxon>
        <taxon>Cestoda</taxon>
        <taxon>Eucestoda</taxon>
        <taxon>Cyclophyllidea</taxon>
        <taxon>Mesocestoididae</taxon>
        <taxon>Mesocestoides</taxon>
    </lineage>
</organism>